<name>A0A5C0SGB3_CRATE</name>
<feature type="coiled-coil region" evidence="1">
    <location>
        <begin position="63"/>
        <end position="90"/>
    </location>
</feature>
<organism evidence="2 3">
    <name type="scientific">Crassaminicella thermophila</name>
    <dbReference type="NCBI Taxonomy" id="2599308"/>
    <lineage>
        <taxon>Bacteria</taxon>
        <taxon>Bacillati</taxon>
        <taxon>Bacillota</taxon>
        <taxon>Clostridia</taxon>
        <taxon>Eubacteriales</taxon>
        <taxon>Clostridiaceae</taxon>
        <taxon>Crassaminicella</taxon>
    </lineage>
</organism>
<dbReference type="OrthoDB" id="1955443at2"/>
<dbReference type="RefSeq" id="WP_148809932.1">
    <property type="nucleotide sequence ID" value="NZ_CP042243.1"/>
</dbReference>
<dbReference type="Proteomes" id="UP000324646">
    <property type="component" value="Chromosome"/>
</dbReference>
<evidence type="ECO:0000256" key="1">
    <source>
        <dbReference type="SAM" id="Coils"/>
    </source>
</evidence>
<dbReference type="KEGG" id="crs:FQB35_10925"/>
<dbReference type="AlphaFoldDB" id="A0A5C0SGB3"/>
<evidence type="ECO:0000313" key="3">
    <source>
        <dbReference type="Proteomes" id="UP000324646"/>
    </source>
</evidence>
<protein>
    <submittedName>
        <fullName evidence="2">Uncharacterized protein</fullName>
    </submittedName>
</protein>
<gene>
    <name evidence="2" type="ORF">FQB35_10925</name>
</gene>
<keyword evidence="1" id="KW-0175">Coiled coil</keyword>
<dbReference type="EMBL" id="CP042243">
    <property type="protein sequence ID" value="QEK12796.1"/>
    <property type="molecule type" value="Genomic_DNA"/>
</dbReference>
<reference evidence="2 3" key="1">
    <citation type="submission" date="2019-07" db="EMBL/GenBank/DDBJ databases">
        <title>Complete genome of Crassaminicella thermophila SY095.</title>
        <authorList>
            <person name="Li X."/>
        </authorList>
    </citation>
    <scope>NUCLEOTIDE SEQUENCE [LARGE SCALE GENOMIC DNA]</scope>
    <source>
        <strain evidence="2 3">SY095</strain>
    </source>
</reference>
<keyword evidence="3" id="KW-1185">Reference proteome</keyword>
<evidence type="ECO:0000313" key="2">
    <source>
        <dbReference type="EMBL" id="QEK12796.1"/>
    </source>
</evidence>
<accession>A0A5C0SGB3</accession>
<sequence>MNEVKDQECYKCVIDMINTMGIDSTDDYLKQELRDITKDVACIRERITDMKNSIFGETNSDELNHLKYDIEDAQKLLNNVLKKLEIADKRYIFFKEYTRNKINSCY</sequence>
<proteinExistence type="predicted"/>